<reference evidence="2 3" key="1">
    <citation type="submission" date="2024-08" db="EMBL/GenBank/DDBJ databases">
        <authorList>
            <person name="Lu H."/>
        </authorList>
    </citation>
    <scope>NUCLEOTIDE SEQUENCE [LARGE SCALE GENOMIC DNA]</scope>
    <source>
        <strain evidence="2 3">BYS78W</strain>
    </source>
</reference>
<dbReference type="RefSeq" id="WP_394416108.1">
    <property type="nucleotide sequence ID" value="NZ_JBIGIC010000014.1"/>
</dbReference>
<feature type="domain" description="DUF6916" evidence="1">
    <location>
        <begin position="6"/>
        <end position="97"/>
    </location>
</feature>
<proteinExistence type="predicted"/>
<dbReference type="InterPro" id="IPR054209">
    <property type="entry name" value="DUF6916"/>
</dbReference>
<evidence type="ECO:0000259" key="1">
    <source>
        <dbReference type="Pfam" id="PF21880"/>
    </source>
</evidence>
<keyword evidence="3" id="KW-1185">Reference proteome</keyword>
<dbReference type="Pfam" id="PF21880">
    <property type="entry name" value="DUF6916"/>
    <property type="match status" value="1"/>
</dbReference>
<sequence>MAEAGFTLASFEPLVGSRFTLRPDDTLELPAQLIEARAGRYGTEGGVQPFSLTFEAPAEPALPQRIYRLEHPQLDAIDLFLVPVARSAAGLHYEAVFG</sequence>
<comment type="caution">
    <text evidence="2">The sequence shown here is derived from an EMBL/GenBank/DDBJ whole genome shotgun (WGS) entry which is preliminary data.</text>
</comment>
<name>A0ABW7HIM3_9BURK</name>
<protein>
    <submittedName>
        <fullName evidence="2">DUF6916 family protein</fullName>
    </submittedName>
</protein>
<dbReference type="Proteomes" id="UP001606134">
    <property type="component" value="Unassembled WGS sequence"/>
</dbReference>
<evidence type="ECO:0000313" key="2">
    <source>
        <dbReference type="EMBL" id="MFG6489715.1"/>
    </source>
</evidence>
<dbReference type="EMBL" id="JBIGIC010000014">
    <property type="protein sequence ID" value="MFG6489715.1"/>
    <property type="molecule type" value="Genomic_DNA"/>
</dbReference>
<evidence type="ECO:0000313" key="3">
    <source>
        <dbReference type="Proteomes" id="UP001606134"/>
    </source>
</evidence>
<gene>
    <name evidence="2" type="ORF">ACG04R_23765</name>
</gene>
<organism evidence="2 3">
    <name type="scientific">Pelomonas candidula</name>
    <dbReference type="NCBI Taxonomy" id="3299025"/>
    <lineage>
        <taxon>Bacteria</taxon>
        <taxon>Pseudomonadati</taxon>
        <taxon>Pseudomonadota</taxon>
        <taxon>Betaproteobacteria</taxon>
        <taxon>Burkholderiales</taxon>
        <taxon>Sphaerotilaceae</taxon>
        <taxon>Roseateles</taxon>
    </lineage>
</organism>
<accession>A0ABW7HIM3</accession>